<feature type="transmembrane region" description="Helical" evidence="12">
    <location>
        <begin position="271"/>
        <end position="297"/>
    </location>
</feature>
<evidence type="ECO:0000256" key="3">
    <source>
        <dbReference type="ARBA" id="ARBA00022475"/>
    </source>
</evidence>
<evidence type="ECO:0000256" key="7">
    <source>
        <dbReference type="ARBA" id="ARBA00023065"/>
    </source>
</evidence>
<evidence type="ECO:0000256" key="6">
    <source>
        <dbReference type="ARBA" id="ARBA00022989"/>
    </source>
</evidence>
<evidence type="ECO:0000256" key="9">
    <source>
        <dbReference type="ARBA" id="ARBA00023303"/>
    </source>
</evidence>
<dbReference type="GO" id="GO:0005249">
    <property type="term" value="F:voltage-gated potassium channel activity"/>
    <property type="evidence" value="ECO:0007669"/>
    <property type="project" value="InterPro"/>
</dbReference>
<feature type="compositionally biased region" description="Polar residues" evidence="11">
    <location>
        <begin position="1066"/>
        <end position="1090"/>
    </location>
</feature>
<evidence type="ECO:0000313" key="16">
    <source>
        <dbReference type="RefSeq" id="XP_047736902.1"/>
    </source>
</evidence>
<evidence type="ECO:0000313" key="15">
    <source>
        <dbReference type="Proteomes" id="UP000694843"/>
    </source>
</evidence>
<feature type="region of interest" description="Disordered" evidence="11">
    <location>
        <begin position="598"/>
        <end position="637"/>
    </location>
</feature>
<feature type="region of interest" description="Disordered" evidence="11">
    <location>
        <begin position="677"/>
        <end position="723"/>
    </location>
</feature>
<feature type="compositionally biased region" description="Polar residues" evidence="11">
    <location>
        <begin position="598"/>
        <end position="607"/>
    </location>
</feature>
<evidence type="ECO:0000259" key="14">
    <source>
        <dbReference type="Pfam" id="PF03520"/>
    </source>
</evidence>
<dbReference type="OrthoDB" id="8879391at2759"/>
<evidence type="ECO:0000256" key="10">
    <source>
        <dbReference type="ARBA" id="ARBA00034430"/>
    </source>
</evidence>
<keyword evidence="5" id="KW-0630">Potassium</keyword>
<reference evidence="16" key="1">
    <citation type="submission" date="2025-08" db="UniProtKB">
        <authorList>
            <consortium name="RefSeq"/>
        </authorList>
    </citation>
    <scope>IDENTIFICATION</scope>
    <source>
        <tissue evidence="16">Whole organism</tissue>
    </source>
</reference>
<feature type="transmembrane region" description="Helical" evidence="12">
    <location>
        <begin position="95"/>
        <end position="116"/>
    </location>
</feature>
<feature type="transmembrane region" description="Helical" evidence="12">
    <location>
        <begin position="39"/>
        <end position="61"/>
    </location>
</feature>
<dbReference type="Pfam" id="PF00520">
    <property type="entry name" value="Ion_trans"/>
    <property type="match status" value="1"/>
</dbReference>
<keyword evidence="4 12" id="KW-0812">Transmembrane</keyword>
<keyword evidence="3" id="KW-1003">Cell membrane</keyword>
<dbReference type="Gene3D" id="1.10.287.70">
    <property type="match status" value="1"/>
</dbReference>
<feature type="domain" description="Ion transport" evidence="13">
    <location>
        <begin position="45"/>
        <end position="302"/>
    </location>
</feature>
<dbReference type="Proteomes" id="UP000694843">
    <property type="component" value="Unplaced"/>
</dbReference>
<accession>A0A979FK32</accession>
<evidence type="ECO:0000256" key="5">
    <source>
        <dbReference type="ARBA" id="ARBA00022958"/>
    </source>
</evidence>
<keyword evidence="15" id="KW-1185">Reference proteome</keyword>
<evidence type="ECO:0000256" key="2">
    <source>
        <dbReference type="ARBA" id="ARBA00022448"/>
    </source>
</evidence>
<dbReference type="Pfam" id="PF03520">
    <property type="entry name" value="KCNQ_channel"/>
    <property type="match status" value="1"/>
</dbReference>
<dbReference type="PRINTS" id="PR01459">
    <property type="entry name" value="KCNQCHANNEL"/>
</dbReference>
<keyword evidence="7" id="KW-0406">Ion transport</keyword>
<gene>
    <name evidence="16" type="primary">LOC108679306</name>
</gene>
<feature type="region of interest" description="Disordered" evidence="11">
    <location>
        <begin position="966"/>
        <end position="992"/>
    </location>
</feature>
<dbReference type="InterPro" id="IPR013821">
    <property type="entry name" value="K_chnl_volt-dep_KCNQ_C"/>
</dbReference>
<dbReference type="Gene3D" id="6.10.140.1910">
    <property type="match status" value="2"/>
</dbReference>
<evidence type="ECO:0000259" key="13">
    <source>
        <dbReference type="Pfam" id="PF00520"/>
    </source>
</evidence>
<dbReference type="PANTHER" id="PTHR47735">
    <property type="entry name" value="POTASSIUM VOLTAGE-GATED CHANNEL SUBFAMILY KQT MEMBER 4"/>
    <property type="match status" value="1"/>
</dbReference>
<feature type="compositionally biased region" description="Low complexity" evidence="11">
    <location>
        <begin position="922"/>
        <end position="937"/>
    </location>
</feature>
<keyword evidence="9" id="KW-0407">Ion channel</keyword>
<proteinExistence type="predicted"/>
<dbReference type="RefSeq" id="XP_047736902.1">
    <property type="nucleotide sequence ID" value="XM_047880946.1"/>
</dbReference>
<dbReference type="AlphaFoldDB" id="A0A979FK32"/>
<feature type="transmembrane region" description="Helical" evidence="12">
    <location>
        <begin position="242"/>
        <end position="259"/>
    </location>
</feature>
<dbReference type="SUPFAM" id="SSF81324">
    <property type="entry name" value="Voltage-gated potassium channels"/>
    <property type="match status" value="1"/>
</dbReference>
<evidence type="ECO:0000256" key="11">
    <source>
        <dbReference type="SAM" id="MobiDB-lite"/>
    </source>
</evidence>
<feature type="compositionally biased region" description="Basic and acidic residues" evidence="11">
    <location>
        <begin position="681"/>
        <end position="697"/>
    </location>
</feature>
<evidence type="ECO:0000256" key="4">
    <source>
        <dbReference type="ARBA" id="ARBA00022692"/>
    </source>
</evidence>
<feature type="region of interest" description="Disordered" evidence="11">
    <location>
        <begin position="1066"/>
        <end position="1101"/>
    </location>
</feature>
<dbReference type="Gene3D" id="1.20.120.350">
    <property type="entry name" value="Voltage-gated potassium channels. Chain C"/>
    <property type="match status" value="1"/>
</dbReference>
<feature type="domain" description="Potassium channel voltage dependent KCNQ C-terminal" evidence="14">
    <location>
        <begin position="408"/>
        <end position="536"/>
    </location>
</feature>
<keyword evidence="6 12" id="KW-1133">Transmembrane helix</keyword>
<dbReference type="InterPro" id="IPR027359">
    <property type="entry name" value="Volt_channel_dom_sf"/>
</dbReference>
<dbReference type="InterPro" id="IPR005821">
    <property type="entry name" value="Ion_trans_dom"/>
</dbReference>
<dbReference type="KEGG" id="hazt:108679306"/>
<feature type="compositionally biased region" description="Basic and acidic residues" evidence="11">
    <location>
        <begin position="906"/>
        <end position="921"/>
    </location>
</feature>
<dbReference type="InterPro" id="IPR003937">
    <property type="entry name" value="K_chnl_volt-dep_KCNQ"/>
</dbReference>
<feature type="transmembrane region" description="Helical" evidence="12">
    <location>
        <begin position="211"/>
        <end position="230"/>
    </location>
</feature>
<sequence length="1129" mass="124446">MSLLGKPLNYKNSRRDQRYRKLQAKIYNFLERPRGWRALSYHLLVFVIIFTCLTLSVLSTLENTDESALRFPLDNATGVYVDDDMPASDETYDTILFYIEVVVLIWFTIEFLLRLWSSGCRSRYQGWCGRLKYVKRPFSCIDLVTNLASIGVLTTSFGNDDGSSDDSGKSSMVQAVRSLRFLQILRMVRMDRRGGTWKLLGSVVYAHRQELITTLYIGFLGLIFSSFLVYQVEKCCNEKFKSFPDALWWGVITLCTVGYGDAVPKSWEGKIIASGCAVLGITFFALPAGILGSGFALKVQQQQRQKHMIRRRQPAAALIQCLWRCYAADENSMSVATWKIHQVPLPSPPSFKHNASFVTRLPTIRRHRNQSHSPSIRSRNMDANAIDTPNATKLNAANSDDIEIKDAVTEAFLSKKNSDDEDEEQCRVLQLTAQHKGAIRSIRKIKYFVARRKFKEALKPYDVKDVIEQYSSGHADLLTRVKFLHGRLDQILGKQGSKAKDVYESKISLASRIVKVERQVDDIESKLDQLLDLYLEDRKRLLALPPIPSPGYGGYQQFPPGGSSTDLLNNGGCGPPDVSLTLPIPIGAAPGSVGYQVPGQSHSTASTVRPKPILVDKQSSEPTTPTGRNLCRPMMRGNSDVSYKMKKRVTLSSLPSRISMETRVELDTLQVPSTLLGVGNDVEKDNSLHPIGEHESSPDSPQRSPPSGTISSPSIPTISATVEAPRRPGTLLCPTKLYLEPTHSTFVEPVTIKSPVLTVECPLVTFGDPSVTASAGHISVSAEAKLQVVEENEKEISEIARANIDENELICAPFSSPRRKSDNDLISVKASSGKTRFSLDSTCDRNSKELAGATPCLTPNYVSGIVSSCKALPSILKSSQDSISSRSIIKERRPGSSLSIYSSELKKDQLEEQSPQHERLRSASSSPLPSISSPNNPNHHKHHLHHYPLHVQRSAQFKLSNSISSELRGNNQTTGMTASEPSDQNVTSSSKRNIFSDGRIESQSSDSTCSLGPTTDSNVFLNYSSFDLNKKKDSRDGEFSIEMTSTIPRTSSSTSYDDTISGVSTSELSDGYNFDTTASSPRSLATNSVPASMESLVERPPHSCIEVNDKIGVTSSAVTSESSSTVTFS</sequence>
<dbReference type="GeneID" id="108679306"/>
<evidence type="ECO:0000256" key="1">
    <source>
        <dbReference type="ARBA" id="ARBA00004651"/>
    </source>
</evidence>
<keyword evidence="2" id="KW-0813">Transport</keyword>
<name>A0A979FK32_HYAAZ</name>
<comment type="subcellular location">
    <subcellularLocation>
        <location evidence="1">Cell membrane</location>
        <topology evidence="1">Multi-pass membrane protein</topology>
    </subcellularLocation>
</comment>
<comment type="catalytic activity">
    <reaction evidence="10">
        <text>K(+)(in) = K(+)(out)</text>
        <dbReference type="Rhea" id="RHEA:29463"/>
        <dbReference type="ChEBI" id="CHEBI:29103"/>
    </reaction>
</comment>
<feature type="region of interest" description="Disordered" evidence="11">
    <location>
        <begin position="906"/>
        <end position="943"/>
    </location>
</feature>
<keyword evidence="8 12" id="KW-0472">Membrane</keyword>
<evidence type="ECO:0000256" key="12">
    <source>
        <dbReference type="SAM" id="Phobius"/>
    </source>
</evidence>
<dbReference type="GO" id="GO:0008076">
    <property type="term" value="C:voltage-gated potassium channel complex"/>
    <property type="evidence" value="ECO:0007669"/>
    <property type="project" value="TreeGrafter"/>
</dbReference>
<feature type="compositionally biased region" description="Low complexity" evidence="11">
    <location>
        <begin position="698"/>
        <end position="721"/>
    </location>
</feature>
<evidence type="ECO:0000256" key="8">
    <source>
        <dbReference type="ARBA" id="ARBA00023136"/>
    </source>
</evidence>
<dbReference type="FunFam" id="1.10.287.70:FF:000038">
    <property type="entry name" value="Potassium voltage-gated channel subfamily KQT member"/>
    <property type="match status" value="1"/>
</dbReference>
<organism evidence="15 16">
    <name type="scientific">Hyalella azteca</name>
    <name type="common">Amphipod</name>
    <dbReference type="NCBI Taxonomy" id="294128"/>
    <lineage>
        <taxon>Eukaryota</taxon>
        <taxon>Metazoa</taxon>
        <taxon>Ecdysozoa</taxon>
        <taxon>Arthropoda</taxon>
        <taxon>Crustacea</taxon>
        <taxon>Multicrustacea</taxon>
        <taxon>Malacostraca</taxon>
        <taxon>Eumalacostraca</taxon>
        <taxon>Peracarida</taxon>
        <taxon>Amphipoda</taxon>
        <taxon>Senticaudata</taxon>
        <taxon>Talitrida</taxon>
        <taxon>Talitroidea</taxon>
        <taxon>Hyalellidae</taxon>
        <taxon>Hyalella</taxon>
    </lineage>
</organism>
<protein>
    <submittedName>
        <fullName evidence="16">Uncharacterized protein LOC108679306</fullName>
    </submittedName>
</protein>
<dbReference type="PRINTS" id="PR00169">
    <property type="entry name" value="KCHANNEL"/>
</dbReference>
<dbReference type="PANTHER" id="PTHR47735:SF9">
    <property type="entry name" value="POTASSIUM VOLTAGE-GATED CHANNEL SUBFAMILY KQT MEMBER 4-LIKE ISOFORM X1"/>
    <property type="match status" value="1"/>
</dbReference>